<dbReference type="eggNOG" id="KOG2283">
    <property type="taxonomic scope" value="Eukaryota"/>
</dbReference>
<dbReference type="EC" id="3.1.3.48" evidence="4"/>
<dbReference type="SUPFAM" id="SSF52799">
    <property type="entry name" value="(Phosphotyrosine protein) phosphatases II"/>
    <property type="match status" value="1"/>
</dbReference>
<evidence type="ECO:0000256" key="3">
    <source>
        <dbReference type="ARBA" id="ARBA00013015"/>
    </source>
</evidence>
<evidence type="ECO:0000256" key="15">
    <source>
        <dbReference type="ARBA" id="ARBA00043762"/>
    </source>
</evidence>
<dbReference type="InterPro" id="IPR045101">
    <property type="entry name" value="PTP_PTEN"/>
</dbReference>
<comment type="catalytic activity">
    <reaction evidence="11">
        <text>1,2-dioctanoyl-sn-glycero-3-phospho-(1D-myo-inositol-3,4,5-trisphosphate) + H2O = 1,2-dioctanoyl-sn-glycero-3-phospho-(1D-myo-inositol-4,5-bisphosphate) + phosphate</text>
        <dbReference type="Rhea" id="RHEA:43552"/>
        <dbReference type="ChEBI" id="CHEBI:15377"/>
        <dbReference type="ChEBI" id="CHEBI:43474"/>
        <dbReference type="ChEBI" id="CHEBI:83416"/>
        <dbReference type="ChEBI" id="CHEBI:83419"/>
    </reaction>
    <physiologicalReaction direction="left-to-right" evidence="11">
        <dbReference type="Rhea" id="RHEA:43553"/>
    </physiologicalReaction>
</comment>
<comment type="catalytic activity">
    <reaction evidence="15">
        <text>1D-myo-inositol 1,3,4,5,6-pentakisphosphate + H2O = 1D-myo-inositol 1,4,5,6-tetrakisphosphate + phosphate</text>
        <dbReference type="Rhea" id="RHEA:77143"/>
        <dbReference type="ChEBI" id="CHEBI:15377"/>
        <dbReference type="ChEBI" id="CHEBI:43474"/>
        <dbReference type="ChEBI" id="CHEBI:57627"/>
        <dbReference type="ChEBI" id="CHEBI:57733"/>
    </reaction>
    <physiologicalReaction direction="left-to-right" evidence="15">
        <dbReference type="Rhea" id="RHEA:77144"/>
    </physiologicalReaction>
</comment>
<dbReference type="GO" id="GO:0048870">
    <property type="term" value="P:cell motility"/>
    <property type="evidence" value="ECO:0007669"/>
    <property type="project" value="TreeGrafter"/>
</dbReference>
<evidence type="ECO:0000256" key="2">
    <source>
        <dbReference type="ARBA" id="ARBA00007881"/>
    </source>
</evidence>
<evidence type="ECO:0000256" key="10">
    <source>
        <dbReference type="ARBA" id="ARBA00034256"/>
    </source>
</evidence>
<evidence type="ECO:0000259" key="21">
    <source>
        <dbReference type="PROSITE" id="PS50056"/>
    </source>
</evidence>
<comment type="catalytic activity">
    <reaction evidence="18">
        <text>O-phospho-L-threonyl-[protein] + H2O = L-threonyl-[protein] + phosphate</text>
        <dbReference type="Rhea" id="RHEA:47004"/>
        <dbReference type="Rhea" id="RHEA-COMP:11060"/>
        <dbReference type="Rhea" id="RHEA-COMP:11605"/>
        <dbReference type="ChEBI" id="CHEBI:15377"/>
        <dbReference type="ChEBI" id="CHEBI:30013"/>
        <dbReference type="ChEBI" id="CHEBI:43474"/>
        <dbReference type="ChEBI" id="CHEBI:61977"/>
        <dbReference type="EC" id="3.1.3.16"/>
    </reaction>
    <physiologicalReaction direction="left-to-right" evidence="18">
        <dbReference type="Rhea" id="RHEA:47005"/>
    </physiologicalReaction>
</comment>
<dbReference type="PROSITE" id="PS50056">
    <property type="entry name" value="TYR_PHOSPHATASE_2"/>
    <property type="match status" value="1"/>
</dbReference>
<dbReference type="SMART" id="SM01326">
    <property type="entry name" value="PTEN_C2"/>
    <property type="match status" value="1"/>
</dbReference>
<dbReference type="GeneID" id="20525426"/>
<evidence type="ECO:0000256" key="13">
    <source>
        <dbReference type="ARBA" id="ARBA00043734"/>
    </source>
</evidence>
<evidence type="ECO:0000256" key="8">
    <source>
        <dbReference type="ARBA" id="ARBA00022912"/>
    </source>
</evidence>
<feature type="compositionally biased region" description="Acidic residues" evidence="20">
    <location>
        <begin position="617"/>
        <end position="656"/>
    </location>
</feature>
<comment type="subcellular location">
    <subcellularLocation>
        <location evidence="1">Cytoplasm</location>
    </subcellularLocation>
</comment>
<dbReference type="InterPro" id="IPR016130">
    <property type="entry name" value="Tyr_Pase_AS"/>
</dbReference>
<dbReference type="Proteomes" id="UP000030693">
    <property type="component" value="Unassembled WGS sequence"/>
</dbReference>
<dbReference type="InterPro" id="IPR014020">
    <property type="entry name" value="Tensin_C2-dom"/>
</dbReference>
<evidence type="ECO:0000256" key="5">
    <source>
        <dbReference type="ARBA" id="ARBA00013081"/>
    </source>
</evidence>
<evidence type="ECO:0000313" key="25">
    <source>
        <dbReference type="Proteomes" id="UP000030693"/>
    </source>
</evidence>
<dbReference type="PROSITE" id="PS51182">
    <property type="entry name" value="C2_TENSIN"/>
    <property type="match status" value="1"/>
</dbReference>
<dbReference type="EC" id="3.1.3.67" evidence="3"/>
<dbReference type="InterPro" id="IPR035892">
    <property type="entry name" value="C2_domain_sf"/>
</dbReference>
<evidence type="ECO:0000259" key="22">
    <source>
        <dbReference type="PROSITE" id="PS51181"/>
    </source>
</evidence>
<dbReference type="GO" id="GO:0004722">
    <property type="term" value="F:protein serine/threonine phosphatase activity"/>
    <property type="evidence" value="ECO:0007669"/>
    <property type="project" value="UniProtKB-EC"/>
</dbReference>
<accession>A0A058ZFJ0</accession>
<feature type="compositionally biased region" description="Acidic residues" evidence="20">
    <location>
        <begin position="471"/>
        <end position="486"/>
    </location>
</feature>
<organism evidence="24">
    <name type="scientific">Fonticula alba</name>
    <name type="common">Slime mold</name>
    <dbReference type="NCBI Taxonomy" id="691883"/>
    <lineage>
        <taxon>Eukaryota</taxon>
        <taxon>Rotosphaerida</taxon>
        <taxon>Fonticulaceae</taxon>
        <taxon>Fonticula</taxon>
    </lineage>
</organism>
<dbReference type="InterPro" id="IPR000387">
    <property type="entry name" value="Tyr_Pase_dom"/>
</dbReference>
<dbReference type="GO" id="GO:0005829">
    <property type="term" value="C:cytosol"/>
    <property type="evidence" value="ECO:0007669"/>
    <property type="project" value="TreeGrafter"/>
</dbReference>
<evidence type="ECO:0000256" key="12">
    <source>
        <dbReference type="ARBA" id="ARBA00034338"/>
    </source>
</evidence>
<name>A0A058ZFJ0_FONAL</name>
<evidence type="ECO:0000256" key="20">
    <source>
        <dbReference type="SAM" id="MobiDB-lite"/>
    </source>
</evidence>
<evidence type="ECO:0000256" key="7">
    <source>
        <dbReference type="ARBA" id="ARBA00022801"/>
    </source>
</evidence>
<dbReference type="STRING" id="691883.A0A058ZFJ0"/>
<dbReference type="PANTHER" id="PTHR12305">
    <property type="entry name" value="PHOSPHATASE WITH HOMOLOGY TO TENSIN"/>
    <property type="match status" value="1"/>
</dbReference>
<keyword evidence="25" id="KW-1185">Reference proteome</keyword>
<feature type="region of interest" description="Disordered" evidence="20">
    <location>
        <begin position="421"/>
        <end position="656"/>
    </location>
</feature>
<reference evidence="24" key="1">
    <citation type="submission" date="2013-04" db="EMBL/GenBank/DDBJ databases">
        <title>The Genome Sequence of Fonticula alba ATCC 38817.</title>
        <authorList>
            <consortium name="The Broad Institute Genomics Platform"/>
            <person name="Russ C."/>
            <person name="Cuomo C."/>
            <person name="Burger G."/>
            <person name="Gray M.W."/>
            <person name="Holland P.W.H."/>
            <person name="King N."/>
            <person name="Lang F.B.F."/>
            <person name="Roger A.J."/>
            <person name="Ruiz-Trillo I."/>
            <person name="Brown M."/>
            <person name="Walker B."/>
            <person name="Young S."/>
            <person name="Zeng Q."/>
            <person name="Gargeya S."/>
            <person name="Fitzgerald M."/>
            <person name="Haas B."/>
            <person name="Abouelleil A."/>
            <person name="Allen A.W."/>
            <person name="Alvarado L."/>
            <person name="Arachchi H.M."/>
            <person name="Berlin A.M."/>
            <person name="Chapman S.B."/>
            <person name="Gainer-Dewar J."/>
            <person name="Goldberg J."/>
            <person name="Griggs A."/>
            <person name="Gujja S."/>
            <person name="Hansen M."/>
            <person name="Howarth C."/>
            <person name="Imamovic A."/>
            <person name="Ireland A."/>
            <person name="Larimer J."/>
            <person name="McCowan C."/>
            <person name="Murphy C."/>
            <person name="Pearson M."/>
            <person name="Poon T.W."/>
            <person name="Priest M."/>
            <person name="Roberts A."/>
            <person name="Saif S."/>
            <person name="Shea T."/>
            <person name="Sisk P."/>
            <person name="Sykes S."/>
            <person name="Wortman J."/>
            <person name="Nusbaum C."/>
            <person name="Birren B."/>
        </authorList>
    </citation>
    <scope>NUCLEOTIDE SEQUENCE [LARGE SCALE GENOMIC DNA]</scope>
    <source>
        <strain evidence="24">ATCC 38817</strain>
    </source>
</reference>
<dbReference type="SMART" id="SM01301">
    <property type="entry name" value="PTPlike_phytase"/>
    <property type="match status" value="1"/>
</dbReference>
<feature type="compositionally biased region" description="Low complexity" evidence="20">
    <location>
        <begin position="547"/>
        <end position="568"/>
    </location>
</feature>
<evidence type="ECO:0000256" key="18">
    <source>
        <dbReference type="ARBA" id="ARBA00048832"/>
    </source>
</evidence>
<comment type="catalytic activity">
    <reaction evidence="10">
        <text>1,2-dihexadecanoyl-sn-glycero-3-phospho-(1D-myo-inositol-3,4,5-trisphosphate) + H2O = 1,2-dihexadecanoyl-sn-glycero-3-phospho-(1D-myo-inositol-4,5-bisphosphate) + phosphate</text>
        <dbReference type="Rhea" id="RHEA:43560"/>
        <dbReference type="ChEBI" id="CHEBI:15377"/>
        <dbReference type="ChEBI" id="CHEBI:43474"/>
        <dbReference type="ChEBI" id="CHEBI:83420"/>
        <dbReference type="ChEBI" id="CHEBI:83423"/>
    </reaction>
    <physiologicalReaction direction="left-to-right" evidence="10">
        <dbReference type="Rhea" id="RHEA:43561"/>
    </physiologicalReaction>
</comment>
<dbReference type="Pfam" id="PF10409">
    <property type="entry name" value="PTEN_C2"/>
    <property type="match status" value="1"/>
</dbReference>
<dbReference type="GO" id="GO:0046856">
    <property type="term" value="P:phosphatidylinositol dephosphorylation"/>
    <property type="evidence" value="ECO:0007669"/>
    <property type="project" value="TreeGrafter"/>
</dbReference>
<keyword evidence="6" id="KW-0963">Cytoplasm</keyword>
<dbReference type="InterPro" id="IPR029023">
    <property type="entry name" value="Tensin_phosphatase"/>
</dbReference>
<feature type="domain" description="Phosphatase tensin-type" evidence="22">
    <location>
        <begin position="17"/>
        <end position="188"/>
    </location>
</feature>
<dbReference type="InterPro" id="IPR029021">
    <property type="entry name" value="Prot-tyrosine_phosphatase-like"/>
</dbReference>
<dbReference type="Gene3D" id="2.60.40.1110">
    <property type="match status" value="1"/>
</dbReference>
<dbReference type="Pfam" id="PF22785">
    <property type="entry name" value="Tc-R-P"/>
    <property type="match status" value="1"/>
</dbReference>
<evidence type="ECO:0000313" key="24">
    <source>
        <dbReference type="EMBL" id="KCV73155.1"/>
    </source>
</evidence>
<comment type="catalytic activity">
    <reaction evidence="17">
        <text>O-phospho-L-seryl-[protein] + H2O = L-seryl-[protein] + phosphate</text>
        <dbReference type="Rhea" id="RHEA:20629"/>
        <dbReference type="Rhea" id="RHEA-COMP:9863"/>
        <dbReference type="Rhea" id="RHEA-COMP:11604"/>
        <dbReference type="ChEBI" id="CHEBI:15377"/>
        <dbReference type="ChEBI" id="CHEBI:29999"/>
        <dbReference type="ChEBI" id="CHEBI:43474"/>
        <dbReference type="ChEBI" id="CHEBI:83421"/>
        <dbReference type="EC" id="3.1.3.16"/>
    </reaction>
    <physiologicalReaction direction="left-to-right" evidence="17">
        <dbReference type="Rhea" id="RHEA:20630"/>
    </physiologicalReaction>
</comment>
<dbReference type="GO" id="GO:0043491">
    <property type="term" value="P:phosphatidylinositol 3-kinase/protein kinase B signal transduction"/>
    <property type="evidence" value="ECO:0007669"/>
    <property type="project" value="TreeGrafter"/>
</dbReference>
<feature type="domain" description="C2 tensin-type" evidence="23">
    <location>
        <begin position="238"/>
        <end position="366"/>
    </location>
</feature>
<sequence length="656" mass="69697">MSTFARKLVSKKKRRFVTKDDGGFDLDLTYVTPNIIAMGFPSESFEGVYRNPMSSVVRFLDSRHPERYRVYNLCSERCYDPSKFYGRVARFPFDDHNAPMLSLIPAFCEDAASWLSQHPDNVIAVHCKAGKGRTGVMICAYLLYSRQWQVAAEALAFYGAARTENGKGVTIPSQQRYIDYFAMMLSELEAAGHTLPLISLERPAPLSPTSLGTVVAAITDGPLPVAPLTVPAPYRYVPRTLLLENIVLGDLLVGSSSSLHPFAVVYCNEQKIDTTAPFTVTSTCKKTVSLTLSPPLPVFGDVRVEFFTKDKFKKSEKLFHMWFNTFFIPADGVLSVPKSGIDKACKDKKHAVYSENLSIKISLSVPVGSEDVSIWSAPTTAAATASSPASPVAAAPVFVAHETATAGAETGVADECTPVTAVEEEETPVAAVEKSPSVTEEALDEETAEEVEPQQQAPPPQEVATVSEPHEPEEEEEQEPEPEEESASSPVAQLPSEEAVTEEAPAIDSDAHETPGEEDESTAPSCDVSVADGSPASLDEATEESEGAGPEPGSPVGSTLSVSTTGSVAGCGAASGPTGHATEAVSSPATVRPAVVSAAPVAAAPIIPLGDSSSDSLSEDTDSSDDDDTDSSYDDDDDDDDDDDSDDDVSDDSDSD</sequence>
<protein>
    <recommendedName>
        <fullName evidence="12">Phosphatidylinositol 3,4,5-trisphosphate 3-phosphatase and dual-specificity protein phosphatase PTEN</fullName>
        <ecNumber evidence="5">3.1.3.16</ecNumber>
        <ecNumber evidence="4">3.1.3.48</ecNumber>
        <ecNumber evidence="3">3.1.3.67</ecNumber>
    </recommendedName>
    <alternativeName>
        <fullName evidence="16">Inositol polyphosphate 3-phosphatase</fullName>
    </alternativeName>
</protein>
<dbReference type="EC" id="3.1.3.16" evidence="5"/>
<dbReference type="Gene3D" id="3.90.190.10">
    <property type="entry name" value="Protein tyrosine phosphatase superfamily"/>
    <property type="match status" value="1"/>
</dbReference>
<comment type="similarity">
    <text evidence="2">Belongs to the PTEN phosphatase protein family.</text>
</comment>
<dbReference type="PANTHER" id="PTHR12305:SF81">
    <property type="entry name" value="PHOSPHATIDYLINOSITOL 3,4,5-TRISPHOSPHATE 3-PHOSPHATASE AND DUAL-SPECIFICITY PROTEIN PHOSPHATASE PTEN"/>
    <property type="match status" value="1"/>
</dbReference>
<dbReference type="GO" id="GO:0042995">
    <property type="term" value="C:cell projection"/>
    <property type="evidence" value="ECO:0007669"/>
    <property type="project" value="UniProtKB-ARBA"/>
</dbReference>
<evidence type="ECO:0000256" key="9">
    <source>
        <dbReference type="ARBA" id="ARBA00023098"/>
    </source>
</evidence>
<keyword evidence="9" id="KW-0443">Lipid metabolism</keyword>
<evidence type="ECO:0000259" key="23">
    <source>
        <dbReference type="PROSITE" id="PS51182"/>
    </source>
</evidence>
<evidence type="ECO:0000256" key="1">
    <source>
        <dbReference type="ARBA" id="ARBA00004496"/>
    </source>
</evidence>
<dbReference type="GO" id="GO:0005634">
    <property type="term" value="C:nucleus"/>
    <property type="evidence" value="ECO:0007669"/>
    <property type="project" value="TreeGrafter"/>
</dbReference>
<evidence type="ECO:0000256" key="14">
    <source>
        <dbReference type="ARBA" id="ARBA00043760"/>
    </source>
</evidence>
<comment type="catalytic activity">
    <reaction evidence="19">
        <text>O-phospho-L-tyrosyl-[protein] + H2O = L-tyrosyl-[protein] + phosphate</text>
        <dbReference type="Rhea" id="RHEA:10684"/>
        <dbReference type="Rhea" id="RHEA-COMP:10136"/>
        <dbReference type="Rhea" id="RHEA-COMP:20101"/>
        <dbReference type="ChEBI" id="CHEBI:15377"/>
        <dbReference type="ChEBI" id="CHEBI:43474"/>
        <dbReference type="ChEBI" id="CHEBI:46858"/>
        <dbReference type="ChEBI" id="CHEBI:61978"/>
        <dbReference type="EC" id="3.1.3.48"/>
    </reaction>
    <physiologicalReaction direction="left-to-right" evidence="19">
        <dbReference type="Rhea" id="RHEA:10685"/>
    </physiologicalReaction>
</comment>
<dbReference type="CDD" id="cd14509">
    <property type="entry name" value="PTP_PTEN"/>
    <property type="match status" value="1"/>
</dbReference>
<keyword evidence="8" id="KW-0904">Protein phosphatase</keyword>
<feature type="compositionally biased region" description="Acidic residues" evidence="20">
    <location>
        <begin position="441"/>
        <end position="452"/>
    </location>
</feature>
<dbReference type="PROSITE" id="PS51181">
    <property type="entry name" value="PPASE_TENSIN"/>
    <property type="match status" value="1"/>
</dbReference>
<dbReference type="RefSeq" id="XP_009492856.1">
    <property type="nucleotide sequence ID" value="XM_009494581.1"/>
</dbReference>
<dbReference type="InterPro" id="IPR051281">
    <property type="entry name" value="Dual-spec_lipid-protein_phosph"/>
</dbReference>
<gene>
    <name evidence="24" type="ORF">H696_00701</name>
</gene>
<evidence type="ECO:0000256" key="16">
    <source>
        <dbReference type="ARBA" id="ARBA00044309"/>
    </source>
</evidence>
<proteinExistence type="inferred from homology"/>
<dbReference type="GO" id="GO:0016314">
    <property type="term" value="F:phosphatidylinositol-3,4,5-trisphosphate 3-phosphatase activity"/>
    <property type="evidence" value="ECO:0007669"/>
    <property type="project" value="UniProtKB-EC"/>
</dbReference>
<dbReference type="GO" id="GO:0050793">
    <property type="term" value="P:regulation of developmental process"/>
    <property type="evidence" value="ECO:0007669"/>
    <property type="project" value="UniProtKB-ARBA"/>
</dbReference>
<evidence type="ECO:0000256" key="6">
    <source>
        <dbReference type="ARBA" id="ARBA00022490"/>
    </source>
</evidence>
<comment type="catalytic activity">
    <reaction evidence="14">
        <text>a 1,2-diacyl-sn-glycero-3-phospho-(1D-myo-inositol-3,4,5-trisphosphate) + H2O = a 1,2-diacyl-sn-glycero-3-phospho-(1D-myo-inositol-4,5-bisphosphate) + phosphate</text>
        <dbReference type="Rhea" id="RHEA:25017"/>
        <dbReference type="ChEBI" id="CHEBI:15377"/>
        <dbReference type="ChEBI" id="CHEBI:43474"/>
        <dbReference type="ChEBI" id="CHEBI:57836"/>
        <dbReference type="ChEBI" id="CHEBI:58456"/>
        <dbReference type="EC" id="3.1.3.67"/>
    </reaction>
    <physiologicalReaction direction="left-to-right" evidence="14">
        <dbReference type="Rhea" id="RHEA:25018"/>
    </physiologicalReaction>
</comment>
<evidence type="ECO:0000256" key="11">
    <source>
        <dbReference type="ARBA" id="ARBA00034268"/>
    </source>
</evidence>
<dbReference type="FunFam" id="3.90.190.10:FF:000029">
    <property type="entry name" value="Phosphatidylinositol 3,4,5-trisphosphate 3-phosphatase and dual-specificity protein phosphatase PTEN"/>
    <property type="match status" value="1"/>
</dbReference>
<dbReference type="GO" id="GO:0005886">
    <property type="term" value="C:plasma membrane"/>
    <property type="evidence" value="ECO:0007669"/>
    <property type="project" value="TreeGrafter"/>
</dbReference>
<feature type="compositionally biased region" description="Low complexity" evidence="20">
    <location>
        <begin position="584"/>
        <end position="616"/>
    </location>
</feature>
<evidence type="ECO:0000256" key="19">
    <source>
        <dbReference type="ARBA" id="ARBA00051341"/>
    </source>
</evidence>
<dbReference type="OMA" id="VADECTP"/>
<comment type="catalytic activity">
    <reaction evidence="13">
        <text>1D-myo-inositol 1,3,4,5-tetrakisphosphate + H2O = 1D-myo-inositol 1,4,5-trisphosphate + phosphate</text>
        <dbReference type="Rhea" id="RHEA:77155"/>
        <dbReference type="ChEBI" id="CHEBI:15377"/>
        <dbReference type="ChEBI" id="CHEBI:43474"/>
        <dbReference type="ChEBI" id="CHEBI:57895"/>
        <dbReference type="ChEBI" id="CHEBI:203600"/>
    </reaction>
    <physiologicalReaction direction="left-to-right" evidence="13">
        <dbReference type="Rhea" id="RHEA:77156"/>
    </physiologicalReaction>
</comment>
<dbReference type="SUPFAM" id="SSF49562">
    <property type="entry name" value="C2 domain (Calcium/lipid-binding domain, CaLB)"/>
    <property type="match status" value="1"/>
</dbReference>
<feature type="domain" description="Tyrosine specific protein phosphatases" evidence="21">
    <location>
        <begin position="98"/>
        <end position="176"/>
    </location>
</feature>
<dbReference type="EMBL" id="KB932201">
    <property type="protein sequence ID" value="KCV73155.1"/>
    <property type="molecule type" value="Genomic_DNA"/>
</dbReference>
<keyword evidence="7" id="KW-0378">Hydrolase</keyword>
<evidence type="ECO:0000256" key="17">
    <source>
        <dbReference type="ARBA" id="ARBA00047986"/>
    </source>
</evidence>
<dbReference type="GO" id="GO:0051896">
    <property type="term" value="P:regulation of phosphatidylinositol 3-kinase/protein kinase B signal transduction"/>
    <property type="evidence" value="ECO:0007669"/>
    <property type="project" value="TreeGrafter"/>
</dbReference>
<dbReference type="AlphaFoldDB" id="A0A058ZFJ0"/>
<dbReference type="GO" id="GO:0004725">
    <property type="term" value="F:protein tyrosine phosphatase activity"/>
    <property type="evidence" value="ECO:0007669"/>
    <property type="project" value="UniProtKB-EC"/>
</dbReference>
<dbReference type="PROSITE" id="PS00383">
    <property type="entry name" value="TYR_PHOSPHATASE_1"/>
    <property type="match status" value="1"/>
</dbReference>
<evidence type="ECO:0000256" key="4">
    <source>
        <dbReference type="ARBA" id="ARBA00013064"/>
    </source>
</evidence>
<dbReference type="OrthoDB" id="16692at2759"/>